<evidence type="ECO:0000313" key="3">
    <source>
        <dbReference type="Proteomes" id="UP000093000"/>
    </source>
</evidence>
<dbReference type="OrthoDB" id="10527822at2759"/>
<keyword evidence="1" id="KW-0812">Transmembrane</keyword>
<organism evidence="2 3">
    <name type="scientific">Choanephora cucurbitarum</name>
    <dbReference type="NCBI Taxonomy" id="101091"/>
    <lineage>
        <taxon>Eukaryota</taxon>
        <taxon>Fungi</taxon>
        <taxon>Fungi incertae sedis</taxon>
        <taxon>Mucoromycota</taxon>
        <taxon>Mucoromycotina</taxon>
        <taxon>Mucoromycetes</taxon>
        <taxon>Mucorales</taxon>
        <taxon>Mucorineae</taxon>
        <taxon>Choanephoraceae</taxon>
        <taxon>Choanephoroideae</taxon>
        <taxon>Choanephora</taxon>
    </lineage>
</organism>
<dbReference type="EMBL" id="LUGH01000071">
    <property type="protein sequence ID" value="OBZ89933.1"/>
    <property type="molecule type" value="Genomic_DNA"/>
</dbReference>
<keyword evidence="3" id="KW-1185">Reference proteome</keyword>
<dbReference type="AlphaFoldDB" id="A0A1C7NLC6"/>
<dbReference type="InParanoid" id="A0A1C7NLC6"/>
<evidence type="ECO:0000313" key="2">
    <source>
        <dbReference type="EMBL" id="OBZ89933.1"/>
    </source>
</evidence>
<keyword evidence="1" id="KW-1133">Transmembrane helix</keyword>
<gene>
    <name evidence="2" type="ORF">A0J61_02014</name>
</gene>
<sequence length="87" mass="9571">MTYFTVSVAPITASITGLENYSSGICLYLFFLTPGRLGPSIAGAIQSATDKHSFLSHQMFTGSTFVASFLVSLYLKYYTEPSIWKKV</sequence>
<dbReference type="Proteomes" id="UP000093000">
    <property type="component" value="Unassembled WGS sequence"/>
</dbReference>
<keyword evidence="1" id="KW-0472">Membrane</keyword>
<protein>
    <submittedName>
        <fullName evidence="2">Uncharacterized protein</fullName>
    </submittedName>
</protein>
<comment type="caution">
    <text evidence="2">The sequence shown here is derived from an EMBL/GenBank/DDBJ whole genome shotgun (WGS) entry which is preliminary data.</text>
</comment>
<proteinExistence type="predicted"/>
<dbReference type="STRING" id="101091.A0A1C7NLC6"/>
<evidence type="ECO:0000256" key="1">
    <source>
        <dbReference type="SAM" id="Phobius"/>
    </source>
</evidence>
<feature type="transmembrane region" description="Helical" evidence="1">
    <location>
        <begin position="59"/>
        <end position="78"/>
    </location>
</feature>
<reference evidence="2 3" key="1">
    <citation type="submission" date="2016-03" db="EMBL/GenBank/DDBJ databases">
        <title>Choanephora cucurbitarum.</title>
        <authorList>
            <person name="Min B."/>
            <person name="Park H."/>
            <person name="Park J.-H."/>
            <person name="Shin H.-D."/>
            <person name="Choi I.-G."/>
        </authorList>
    </citation>
    <scope>NUCLEOTIDE SEQUENCE [LARGE SCALE GENOMIC DNA]</scope>
    <source>
        <strain evidence="2 3">KUS-F28377</strain>
    </source>
</reference>
<name>A0A1C7NLC6_9FUNG</name>
<accession>A0A1C7NLC6</accession>